<accession>A0A9D4DH06</accession>
<protein>
    <submittedName>
        <fullName evidence="1">Uncharacterized protein</fullName>
    </submittedName>
</protein>
<dbReference type="Proteomes" id="UP000828390">
    <property type="component" value="Unassembled WGS sequence"/>
</dbReference>
<dbReference type="EMBL" id="JAIWYP010000010">
    <property type="protein sequence ID" value="KAH3748365.1"/>
    <property type="molecule type" value="Genomic_DNA"/>
</dbReference>
<gene>
    <name evidence="1" type="ORF">DPMN_182809</name>
</gene>
<evidence type="ECO:0000313" key="2">
    <source>
        <dbReference type="Proteomes" id="UP000828390"/>
    </source>
</evidence>
<reference evidence="1" key="1">
    <citation type="journal article" date="2019" name="bioRxiv">
        <title>The Genome of the Zebra Mussel, Dreissena polymorpha: A Resource for Invasive Species Research.</title>
        <authorList>
            <person name="McCartney M.A."/>
            <person name="Auch B."/>
            <person name="Kono T."/>
            <person name="Mallez S."/>
            <person name="Zhang Y."/>
            <person name="Obille A."/>
            <person name="Becker A."/>
            <person name="Abrahante J.E."/>
            <person name="Garbe J."/>
            <person name="Badalamenti J.P."/>
            <person name="Herman A."/>
            <person name="Mangelson H."/>
            <person name="Liachko I."/>
            <person name="Sullivan S."/>
            <person name="Sone E.D."/>
            <person name="Koren S."/>
            <person name="Silverstein K.A.T."/>
            <person name="Beckman K.B."/>
            <person name="Gohl D.M."/>
        </authorList>
    </citation>
    <scope>NUCLEOTIDE SEQUENCE</scope>
    <source>
        <strain evidence="1">Duluth1</strain>
        <tissue evidence="1">Whole animal</tissue>
    </source>
</reference>
<proteinExistence type="predicted"/>
<comment type="caution">
    <text evidence="1">The sequence shown here is derived from an EMBL/GenBank/DDBJ whole genome shotgun (WGS) entry which is preliminary data.</text>
</comment>
<sequence>MTGRRFQLLNRAYGIFHHQGAVYVTSGTALYHYTLTGTLVQKMYGDIGVGNRVLMCALSPAGDRVYVTNYHHLTLAMDATDIYIH</sequence>
<organism evidence="1 2">
    <name type="scientific">Dreissena polymorpha</name>
    <name type="common">Zebra mussel</name>
    <name type="synonym">Mytilus polymorpha</name>
    <dbReference type="NCBI Taxonomy" id="45954"/>
    <lineage>
        <taxon>Eukaryota</taxon>
        <taxon>Metazoa</taxon>
        <taxon>Spiralia</taxon>
        <taxon>Lophotrochozoa</taxon>
        <taxon>Mollusca</taxon>
        <taxon>Bivalvia</taxon>
        <taxon>Autobranchia</taxon>
        <taxon>Heteroconchia</taxon>
        <taxon>Euheterodonta</taxon>
        <taxon>Imparidentia</taxon>
        <taxon>Neoheterodontei</taxon>
        <taxon>Myida</taxon>
        <taxon>Dreissenoidea</taxon>
        <taxon>Dreissenidae</taxon>
        <taxon>Dreissena</taxon>
    </lineage>
</organism>
<reference evidence="1" key="2">
    <citation type="submission" date="2020-11" db="EMBL/GenBank/DDBJ databases">
        <authorList>
            <person name="McCartney M.A."/>
            <person name="Auch B."/>
            <person name="Kono T."/>
            <person name="Mallez S."/>
            <person name="Becker A."/>
            <person name="Gohl D.M."/>
            <person name="Silverstein K.A.T."/>
            <person name="Koren S."/>
            <person name="Bechman K.B."/>
            <person name="Herman A."/>
            <person name="Abrahante J.E."/>
            <person name="Garbe J."/>
        </authorList>
    </citation>
    <scope>NUCLEOTIDE SEQUENCE</scope>
    <source>
        <strain evidence="1">Duluth1</strain>
        <tissue evidence="1">Whole animal</tissue>
    </source>
</reference>
<keyword evidence="2" id="KW-1185">Reference proteome</keyword>
<dbReference type="AlphaFoldDB" id="A0A9D4DH06"/>
<dbReference type="SUPFAM" id="SSF63829">
    <property type="entry name" value="Calcium-dependent phosphotriesterase"/>
    <property type="match status" value="1"/>
</dbReference>
<name>A0A9D4DH06_DREPO</name>
<evidence type="ECO:0000313" key="1">
    <source>
        <dbReference type="EMBL" id="KAH3748365.1"/>
    </source>
</evidence>